<sequence>MYQIIIKHRFKFLCILLLFITNITFAQTKPFEPKMGSIFLVKENRVIDSKAFEETFNIFIKEFIKGLKDKMVKEYKLANKPMDTLQLNEIAAPIKELLFETISEPGKKSFAIEYKADKIFYTQLDDENNSNELYYFDKLKNIVINSFNQSQLVDYFRQEQIISIKEYREQTKIIQGYKCFKVIYQYKENSENEEIFMPPIVYTRELWVTEQLKSPFHFAVKANEILSKYYPLEIVEHIDKISGLETTYILTSINLK</sequence>
<dbReference type="EMBL" id="SJSK01000004">
    <property type="protein sequence ID" value="TCC89476.1"/>
    <property type="molecule type" value="Genomic_DNA"/>
</dbReference>
<name>A0A4V6N5P7_9SPHI</name>
<proteinExistence type="predicted"/>
<accession>A0A4V6N5P7</accession>
<evidence type="ECO:0000313" key="1">
    <source>
        <dbReference type="EMBL" id="TCC89476.1"/>
    </source>
</evidence>
<dbReference type="Proteomes" id="UP000292884">
    <property type="component" value="Unassembled WGS sequence"/>
</dbReference>
<reference evidence="1 2" key="1">
    <citation type="submission" date="2019-02" db="EMBL/GenBank/DDBJ databases">
        <title>Pedobacter sp. RP-1-13 sp. nov., isolated from Arctic soil.</title>
        <authorList>
            <person name="Dahal R.H."/>
        </authorList>
    </citation>
    <scope>NUCLEOTIDE SEQUENCE [LARGE SCALE GENOMIC DNA]</scope>
    <source>
        <strain evidence="1 2">RP-1-13</strain>
    </source>
</reference>
<evidence type="ECO:0000313" key="2">
    <source>
        <dbReference type="Proteomes" id="UP000292884"/>
    </source>
</evidence>
<dbReference type="AlphaFoldDB" id="A0A4V6N5P7"/>
<gene>
    <name evidence="1" type="ORF">EZ428_17445</name>
</gene>
<comment type="caution">
    <text evidence="1">The sequence shown here is derived from an EMBL/GenBank/DDBJ whole genome shotgun (WGS) entry which is preliminary data.</text>
</comment>
<keyword evidence="2" id="KW-1185">Reference proteome</keyword>
<dbReference type="RefSeq" id="WP_131554463.1">
    <property type="nucleotide sequence ID" value="NZ_SJSK01000004.1"/>
</dbReference>
<protein>
    <submittedName>
        <fullName evidence="1">Uncharacterized protein</fullName>
    </submittedName>
</protein>
<dbReference type="OrthoDB" id="767719at2"/>
<organism evidence="1 2">
    <name type="scientific">Pedobacter frigiditerrae</name>
    <dbReference type="NCBI Taxonomy" id="2530452"/>
    <lineage>
        <taxon>Bacteria</taxon>
        <taxon>Pseudomonadati</taxon>
        <taxon>Bacteroidota</taxon>
        <taxon>Sphingobacteriia</taxon>
        <taxon>Sphingobacteriales</taxon>
        <taxon>Sphingobacteriaceae</taxon>
        <taxon>Pedobacter</taxon>
    </lineage>
</organism>